<keyword evidence="1" id="KW-0812">Transmembrane</keyword>
<feature type="transmembrane region" description="Helical" evidence="1">
    <location>
        <begin position="7"/>
        <end position="26"/>
    </location>
</feature>
<dbReference type="EMBL" id="UINC01005411">
    <property type="protein sequence ID" value="SVA21155.1"/>
    <property type="molecule type" value="Genomic_DNA"/>
</dbReference>
<dbReference type="InterPro" id="IPR036938">
    <property type="entry name" value="PAP2/HPO_sf"/>
</dbReference>
<dbReference type="GO" id="GO:0016020">
    <property type="term" value="C:membrane"/>
    <property type="evidence" value="ECO:0007669"/>
    <property type="project" value="UniProtKB-SubCell"/>
</dbReference>
<reference evidence="3" key="1">
    <citation type="submission" date="2018-05" db="EMBL/GenBank/DDBJ databases">
        <authorList>
            <person name="Lanie J.A."/>
            <person name="Ng W.-L."/>
            <person name="Kazmierczak K.M."/>
            <person name="Andrzejewski T.M."/>
            <person name="Davidsen T.M."/>
            <person name="Wayne K.J."/>
            <person name="Tettelin H."/>
            <person name="Glass J.I."/>
            <person name="Rusch D."/>
            <person name="Podicherti R."/>
            <person name="Tsui H.-C.T."/>
            <person name="Winkler M.E."/>
        </authorList>
    </citation>
    <scope>NUCLEOTIDE SEQUENCE</scope>
</reference>
<dbReference type="SUPFAM" id="SSF48317">
    <property type="entry name" value="Acid phosphatase/Vanadium-dependent haloperoxidase"/>
    <property type="match status" value="1"/>
</dbReference>
<gene>
    <name evidence="3" type="ORF">METZ01_LOCUS74009</name>
</gene>
<proteinExistence type="predicted"/>
<evidence type="ECO:0000256" key="1">
    <source>
        <dbReference type="SAM" id="Phobius"/>
    </source>
</evidence>
<feature type="transmembrane region" description="Helical" evidence="1">
    <location>
        <begin position="125"/>
        <end position="143"/>
    </location>
</feature>
<accession>A0A381TYS2</accession>
<sequence>MNYIERAGLILPFWLLSSCYFLIPFIRDPIDPPALLITIDNVIPFVWWMIVPYYLYYVFMFLPLLISERSRLQGFVSIAMQLLLISYAVFIFWPITCETVMKSVEPNPLMFLYDAVELSWLKQNAMPSIHVAISGITGLVLANERPNLKWAFWIGALLVFFSTFLAKQHFMADGIAGLFLAIAGYQLWKRSF</sequence>
<organism evidence="3">
    <name type="scientific">marine metagenome</name>
    <dbReference type="NCBI Taxonomy" id="408172"/>
    <lineage>
        <taxon>unclassified sequences</taxon>
        <taxon>metagenomes</taxon>
        <taxon>ecological metagenomes</taxon>
    </lineage>
</organism>
<keyword evidence="1" id="KW-0472">Membrane</keyword>
<dbReference type="Pfam" id="PF14378">
    <property type="entry name" value="PAP2_3"/>
    <property type="match status" value="1"/>
</dbReference>
<dbReference type="InterPro" id="IPR026841">
    <property type="entry name" value="Aur1/Ipt1"/>
</dbReference>
<feature type="domain" description="Inositolphosphotransferase Aur1/Ipt1" evidence="2">
    <location>
        <begin position="53"/>
        <end position="185"/>
    </location>
</feature>
<feature type="transmembrane region" description="Helical" evidence="1">
    <location>
        <begin position="78"/>
        <end position="96"/>
    </location>
</feature>
<evidence type="ECO:0000313" key="3">
    <source>
        <dbReference type="EMBL" id="SVA21155.1"/>
    </source>
</evidence>
<keyword evidence="1" id="KW-1133">Transmembrane helix</keyword>
<feature type="transmembrane region" description="Helical" evidence="1">
    <location>
        <begin position="150"/>
        <end position="166"/>
    </location>
</feature>
<evidence type="ECO:0000259" key="2">
    <source>
        <dbReference type="Pfam" id="PF14378"/>
    </source>
</evidence>
<dbReference type="PROSITE" id="PS51257">
    <property type="entry name" value="PROKAR_LIPOPROTEIN"/>
    <property type="match status" value="1"/>
</dbReference>
<name>A0A381TYS2_9ZZZZ</name>
<protein>
    <recommendedName>
        <fullName evidence="2">Inositolphosphotransferase Aur1/Ipt1 domain-containing protein</fullName>
    </recommendedName>
</protein>
<dbReference type="AlphaFoldDB" id="A0A381TYS2"/>
<feature type="transmembrane region" description="Helical" evidence="1">
    <location>
        <begin position="46"/>
        <end position="66"/>
    </location>
</feature>